<keyword evidence="5 7" id="KW-1133">Transmembrane helix</keyword>
<feature type="transmembrane region" description="Helical" evidence="7">
    <location>
        <begin position="76"/>
        <end position="99"/>
    </location>
</feature>
<feature type="transmembrane region" description="Helical" evidence="7">
    <location>
        <begin position="250"/>
        <end position="270"/>
    </location>
</feature>
<dbReference type="Pfam" id="PF00860">
    <property type="entry name" value="Xan_ur_permease"/>
    <property type="match status" value="1"/>
</dbReference>
<sequence length="501" mass="53051">MQLLTGACSRKADNSCKKNKRKGRKMLEKIFKLKQNNTTVKTEILAGLTTFMTMAYIIALNPNLLTGFGAEGTKALWNGVFLATCIASAVGMFVMAFLANKPFALAPGMGLNSFFAVVVANIVSITGLSYVDSFQAALCIILIEGILFFILSIFNIRDKIVDAIPYGVRMGISPAIGLMLLNIGFGSNAGVYSKDGGPFYVMKDFFGALTPGLAKTNMTDGYSSMVLTVVTMFIGLFVIIILAHKGVNGAVLFGMLAACVVYWVGEAIFFGTNPFASLATASFVPQFKDMADTTLFKFDFKDFISIGWFTAISLIITFCIIDMFDTIGTLVGTASRAGMVDKEGNMPNMKEALVSDSVATVVGAVTGTSTVTTFVESASGVEAGGRTGLTAFTTGILFLACIFIAPLAAIIPAAATSSALIYVGILMLGGLKKVDFEDLSQVAPVALMLIAMPISGSIGHGIGLGLITYTVLKVFTGKAKEVSILTYAISLLFLVKFFLVV</sequence>
<dbReference type="InterPro" id="IPR006043">
    <property type="entry name" value="NCS2"/>
</dbReference>
<dbReference type="STRING" id="515619.EUBREC_1130"/>
<keyword evidence="3" id="KW-0813">Transport</keyword>
<comment type="similarity">
    <text evidence="2">Belongs to the nucleobase:cation symporter-2 (NCS2) (TC 2.A.40) family. Azg-like subfamily.</text>
</comment>
<proteinExistence type="inferred from homology"/>
<evidence type="ECO:0000256" key="4">
    <source>
        <dbReference type="ARBA" id="ARBA00022692"/>
    </source>
</evidence>
<dbReference type="HOGENOM" id="CLU_024508_0_1_9"/>
<keyword evidence="6 7" id="KW-0472">Membrane</keyword>
<dbReference type="AlphaFoldDB" id="C4ZH80"/>
<evidence type="ECO:0000256" key="3">
    <source>
        <dbReference type="ARBA" id="ARBA00022448"/>
    </source>
</evidence>
<evidence type="ECO:0000256" key="7">
    <source>
        <dbReference type="SAM" id="Phobius"/>
    </source>
</evidence>
<feature type="transmembrane region" description="Helical" evidence="7">
    <location>
        <begin position="445"/>
        <end position="472"/>
    </location>
</feature>
<feature type="transmembrane region" description="Helical" evidence="7">
    <location>
        <begin position="303"/>
        <end position="321"/>
    </location>
</feature>
<feature type="transmembrane region" description="Helical" evidence="7">
    <location>
        <begin position="166"/>
        <end position="185"/>
    </location>
</feature>
<name>C4ZH80_AGARV</name>
<dbReference type="GO" id="GO:0012505">
    <property type="term" value="C:endomembrane system"/>
    <property type="evidence" value="ECO:0007669"/>
    <property type="project" value="UniProtKB-SubCell"/>
</dbReference>
<feature type="transmembrane region" description="Helical" evidence="7">
    <location>
        <begin position="44"/>
        <end position="64"/>
    </location>
</feature>
<feature type="transmembrane region" description="Helical" evidence="7">
    <location>
        <begin position="134"/>
        <end position="154"/>
    </location>
</feature>
<feature type="transmembrane region" description="Helical" evidence="7">
    <location>
        <begin position="396"/>
        <end position="425"/>
    </location>
</feature>
<protein>
    <submittedName>
        <fullName evidence="8">Putative xanthine/uracil permease family protein</fullName>
    </submittedName>
</protein>
<organism evidence="8 9">
    <name type="scientific">Agathobacter rectalis (strain ATCC 33656 / DSM 3377 / JCM 17463 / KCTC 5835 / VPI 0990)</name>
    <name type="common">Eubacterium rectale</name>
    <dbReference type="NCBI Taxonomy" id="515619"/>
    <lineage>
        <taxon>Bacteria</taxon>
        <taxon>Bacillati</taxon>
        <taxon>Bacillota</taxon>
        <taxon>Clostridia</taxon>
        <taxon>Lachnospirales</taxon>
        <taxon>Lachnospiraceae</taxon>
        <taxon>Agathobacter</taxon>
    </lineage>
</organism>
<accession>C4ZH80</accession>
<dbReference type="GO" id="GO:0005345">
    <property type="term" value="F:purine nucleobase transmembrane transporter activity"/>
    <property type="evidence" value="ECO:0007669"/>
    <property type="project" value="TreeGrafter"/>
</dbReference>
<feature type="transmembrane region" description="Helical" evidence="7">
    <location>
        <begin position="222"/>
        <end position="243"/>
    </location>
</feature>
<evidence type="ECO:0000256" key="2">
    <source>
        <dbReference type="ARBA" id="ARBA00005697"/>
    </source>
</evidence>
<evidence type="ECO:0000256" key="1">
    <source>
        <dbReference type="ARBA" id="ARBA00004127"/>
    </source>
</evidence>
<dbReference type="EMBL" id="CP001107">
    <property type="protein sequence ID" value="ACR74892.1"/>
    <property type="molecule type" value="Genomic_DNA"/>
</dbReference>
<dbReference type="InterPro" id="IPR045018">
    <property type="entry name" value="Azg-like"/>
</dbReference>
<comment type="subcellular location">
    <subcellularLocation>
        <location evidence="1">Endomembrane system</location>
        <topology evidence="1">Multi-pass membrane protein</topology>
    </subcellularLocation>
</comment>
<dbReference type="PaxDb" id="515619-EUBREC_1130"/>
<evidence type="ECO:0000256" key="6">
    <source>
        <dbReference type="ARBA" id="ARBA00023136"/>
    </source>
</evidence>
<dbReference type="GO" id="GO:0005886">
    <property type="term" value="C:plasma membrane"/>
    <property type="evidence" value="ECO:0007669"/>
    <property type="project" value="TreeGrafter"/>
</dbReference>
<reference evidence="8 9" key="1">
    <citation type="journal article" date="2009" name="Proc. Natl. Acad. Sci. U.S.A.">
        <title>Characterizing a model human gut microbiota composed of members of its two dominant bacterial phyla.</title>
        <authorList>
            <person name="Mahowald M.A."/>
            <person name="Rey F.E."/>
            <person name="Seedorf H."/>
            <person name="Turnbaugh P.J."/>
            <person name="Fulton R.S."/>
            <person name="Wollam A."/>
            <person name="Shah N."/>
            <person name="Wang C."/>
            <person name="Magrini V."/>
            <person name="Wilson R.K."/>
            <person name="Cantarel B.L."/>
            <person name="Coutinho P.M."/>
            <person name="Henrissat B."/>
            <person name="Crock L.W."/>
            <person name="Russell A."/>
            <person name="Verberkmoes N.C."/>
            <person name="Hettich R.L."/>
            <person name="Gordon J.I."/>
        </authorList>
    </citation>
    <scope>NUCLEOTIDE SEQUENCE [LARGE SCALE GENOMIC DNA]</scope>
    <source>
        <strain evidence="9">ATCC 33656 / DSM 3377 / JCM 17463 / KCTC 5835 / LMG 30912 / VPI 0990</strain>
    </source>
</reference>
<feature type="transmembrane region" description="Helical" evidence="7">
    <location>
        <begin position="111"/>
        <end position="128"/>
    </location>
</feature>
<dbReference type="PANTHER" id="PTHR43337:SF1">
    <property type="entry name" value="XANTHINE_URACIL PERMEASE C887.17-RELATED"/>
    <property type="match status" value="1"/>
</dbReference>
<dbReference type="Proteomes" id="UP000001477">
    <property type="component" value="Chromosome"/>
</dbReference>
<gene>
    <name evidence="8" type="ordered locus">EUBREC_1130</name>
</gene>
<evidence type="ECO:0000313" key="9">
    <source>
        <dbReference type="Proteomes" id="UP000001477"/>
    </source>
</evidence>
<evidence type="ECO:0000256" key="5">
    <source>
        <dbReference type="ARBA" id="ARBA00022989"/>
    </source>
</evidence>
<dbReference type="PANTHER" id="PTHR43337">
    <property type="entry name" value="XANTHINE/URACIL PERMEASE C887.17-RELATED"/>
    <property type="match status" value="1"/>
</dbReference>
<evidence type="ECO:0000313" key="8">
    <source>
        <dbReference type="EMBL" id="ACR74892.1"/>
    </source>
</evidence>
<dbReference type="KEGG" id="ere:EUBREC_1130"/>
<keyword evidence="4 7" id="KW-0812">Transmembrane</keyword>
<feature type="transmembrane region" description="Helical" evidence="7">
    <location>
        <begin position="484"/>
        <end position="500"/>
    </location>
</feature>